<keyword evidence="2" id="KW-1185">Reference proteome</keyword>
<organism evidence="1 2">
    <name type="scientific">Streptomyces cadmiisoli</name>
    <dbReference type="NCBI Taxonomy" id="2184053"/>
    <lineage>
        <taxon>Bacteria</taxon>
        <taxon>Bacillati</taxon>
        <taxon>Actinomycetota</taxon>
        <taxon>Actinomycetes</taxon>
        <taxon>Kitasatosporales</taxon>
        <taxon>Streptomycetaceae</taxon>
        <taxon>Streptomyces</taxon>
        <taxon>Streptomyces aurantiacus group</taxon>
    </lineage>
</organism>
<dbReference type="KEGG" id="scad:DN051_41775"/>
<geneLocation type="plasmid" evidence="1 2">
    <name>unnamed1</name>
</geneLocation>
<evidence type="ECO:0000313" key="1">
    <source>
        <dbReference type="EMBL" id="AWW43145.1"/>
    </source>
</evidence>
<dbReference type="PANTHER" id="PTHR38009:SF1">
    <property type="entry name" value="CONSERVED HYPOTHETICAL PHAGE TAIL PROTEIN"/>
    <property type="match status" value="1"/>
</dbReference>
<reference evidence="2" key="1">
    <citation type="submission" date="2018-06" db="EMBL/GenBank/DDBJ databases">
        <authorList>
            <person name="Li K."/>
        </authorList>
    </citation>
    <scope>NUCLEOTIDE SEQUENCE [LARGE SCALE GENOMIC DNA]</scope>
    <source>
        <strain evidence="2">ZFG47</strain>
        <plasmid evidence="2">unnamed1</plasmid>
    </source>
</reference>
<dbReference type="InterPro" id="IPR011747">
    <property type="entry name" value="CHP02241"/>
</dbReference>
<accession>A0A2Z4JDG5</accession>
<evidence type="ECO:0000313" key="2">
    <source>
        <dbReference type="Proteomes" id="UP000249616"/>
    </source>
</evidence>
<dbReference type="Pfam" id="PF06841">
    <property type="entry name" value="Phage_T4_gp19"/>
    <property type="match status" value="1"/>
</dbReference>
<keyword evidence="1" id="KW-0614">Plasmid</keyword>
<dbReference type="AlphaFoldDB" id="A0A2Z4JDG5"/>
<proteinExistence type="predicted"/>
<dbReference type="Proteomes" id="UP000249616">
    <property type="component" value="Plasmid unnamed1"/>
</dbReference>
<protein>
    <recommendedName>
        <fullName evidence="3">Phage tail protein</fullName>
    </recommendedName>
</protein>
<sequence>MIPGMPQAISAARFVVSFDQMAPSYFSELSGITSEVEPTEYIAADARTGAIVHTKQFGKTKPPTVTLKRGVDGTAHLLAWHTMVIAGNPGARMTGTLELQNASGQPQATFRLINAWPSKIEVGNLKAGMSEIVLETVTFTCEEVLPI</sequence>
<name>A0A2Z4JDG5_9ACTN</name>
<dbReference type="GO" id="GO:0005198">
    <property type="term" value="F:structural molecule activity"/>
    <property type="evidence" value="ECO:0007669"/>
    <property type="project" value="InterPro"/>
</dbReference>
<dbReference type="EMBL" id="CP030074">
    <property type="protein sequence ID" value="AWW43145.1"/>
    <property type="molecule type" value="Genomic_DNA"/>
</dbReference>
<dbReference type="InterPro" id="IPR010667">
    <property type="entry name" value="Phage_T4_Gp19"/>
</dbReference>
<dbReference type="PANTHER" id="PTHR38009">
    <property type="entry name" value="CONSERVED HYPOTHETICAL PHAGE TAIL PROTEIN"/>
    <property type="match status" value="1"/>
</dbReference>
<dbReference type="NCBIfam" id="TIGR02241">
    <property type="entry name" value="conserved hypothetical phage tail region protein"/>
    <property type="match status" value="1"/>
</dbReference>
<evidence type="ECO:0008006" key="3">
    <source>
        <dbReference type="Google" id="ProtNLM"/>
    </source>
</evidence>
<gene>
    <name evidence="1" type="ORF">DN051_41775</name>
</gene>